<feature type="signal peptide" evidence="4">
    <location>
        <begin position="1"/>
        <end position="25"/>
    </location>
</feature>
<comment type="cofactor">
    <cofactor evidence="1">
        <name>Zn(2+)</name>
        <dbReference type="ChEBI" id="CHEBI:29105"/>
    </cofactor>
</comment>
<dbReference type="SUPFAM" id="SSF63411">
    <property type="entry name" value="LuxS/MPP-like metallohydrolase"/>
    <property type="match status" value="4"/>
</dbReference>
<dbReference type="AlphaFoldDB" id="A0A840LAI4"/>
<comment type="caution">
    <text evidence="7">The sequence shown here is derived from an EMBL/GenBank/DDBJ whole genome shotgun (WGS) entry which is preliminary data.</text>
</comment>
<dbReference type="RefSeq" id="WP_184298144.1">
    <property type="nucleotide sequence ID" value="NZ_JACHLP010000003.1"/>
</dbReference>
<dbReference type="Proteomes" id="UP000562027">
    <property type="component" value="Unassembled WGS sequence"/>
</dbReference>
<dbReference type="GO" id="GO:0004222">
    <property type="term" value="F:metalloendopeptidase activity"/>
    <property type="evidence" value="ECO:0007669"/>
    <property type="project" value="InterPro"/>
</dbReference>
<keyword evidence="7" id="KW-0645">Protease</keyword>
<dbReference type="PROSITE" id="PS00143">
    <property type="entry name" value="INSULINASE"/>
    <property type="match status" value="1"/>
</dbReference>
<dbReference type="Pfam" id="PF05193">
    <property type="entry name" value="Peptidase_M16_C"/>
    <property type="match status" value="2"/>
</dbReference>
<keyword evidence="4" id="KW-0732">Signal</keyword>
<evidence type="ECO:0000259" key="5">
    <source>
        <dbReference type="Pfam" id="PF00675"/>
    </source>
</evidence>
<evidence type="ECO:0000313" key="7">
    <source>
        <dbReference type="EMBL" id="MBB4843139.1"/>
    </source>
</evidence>
<proteinExistence type="inferred from homology"/>
<evidence type="ECO:0000256" key="1">
    <source>
        <dbReference type="ARBA" id="ARBA00001947"/>
    </source>
</evidence>
<dbReference type="EMBL" id="JACHLP010000003">
    <property type="protein sequence ID" value="MBB4843139.1"/>
    <property type="molecule type" value="Genomic_DNA"/>
</dbReference>
<dbReference type="InterPro" id="IPR001431">
    <property type="entry name" value="Pept_M16_Zn_BS"/>
</dbReference>
<dbReference type="PANTHER" id="PTHR11851:SF49">
    <property type="entry name" value="MITOCHONDRIAL-PROCESSING PEPTIDASE SUBUNIT ALPHA"/>
    <property type="match status" value="1"/>
</dbReference>
<feature type="domain" description="Peptidase M16 C-terminal" evidence="6">
    <location>
        <begin position="673"/>
        <end position="852"/>
    </location>
</feature>
<dbReference type="InterPro" id="IPR007863">
    <property type="entry name" value="Peptidase_M16_C"/>
</dbReference>
<accession>A0A840LAI4</accession>
<evidence type="ECO:0000313" key="8">
    <source>
        <dbReference type="Proteomes" id="UP000562027"/>
    </source>
</evidence>
<gene>
    <name evidence="7" type="ORF">HNP55_001658</name>
</gene>
<evidence type="ECO:0000256" key="4">
    <source>
        <dbReference type="SAM" id="SignalP"/>
    </source>
</evidence>
<dbReference type="PANTHER" id="PTHR11851">
    <property type="entry name" value="METALLOPROTEASE"/>
    <property type="match status" value="1"/>
</dbReference>
<evidence type="ECO:0000259" key="6">
    <source>
        <dbReference type="Pfam" id="PF05193"/>
    </source>
</evidence>
<protein>
    <submittedName>
        <fullName evidence="7">Zinc protease</fullName>
        <ecNumber evidence="7">3.4.24.-</ecNumber>
    </submittedName>
</protein>
<dbReference type="InterPro" id="IPR050361">
    <property type="entry name" value="MPP/UQCRC_Complex"/>
</dbReference>
<dbReference type="InterPro" id="IPR011249">
    <property type="entry name" value="Metalloenz_LuxS/M16"/>
</dbReference>
<organism evidence="7 8">
    <name type="scientific">Roseateles oligotrophus</name>
    <dbReference type="NCBI Taxonomy" id="1769250"/>
    <lineage>
        <taxon>Bacteria</taxon>
        <taxon>Pseudomonadati</taxon>
        <taxon>Pseudomonadota</taxon>
        <taxon>Betaproteobacteria</taxon>
        <taxon>Burkholderiales</taxon>
        <taxon>Sphaerotilaceae</taxon>
        <taxon>Roseateles</taxon>
    </lineage>
</organism>
<name>A0A840LAI4_9BURK</name>
<keyword evidence="8" id="KW-1185">Reference proteome</keyword>
<comment type="similarity">
    <text evidence="2 3">Belongs to the peptidase M16 family.</text>
</comment>
<evidence type="ECO:0000256" key="3">
    <source>
        <dbReference type="RuleBase" id="RU004447"/>
    </source>
</evidence>
<feature type="domain" description="Peptidase M16 N-terminal" evidence="5">
    <location>
        <begin position="553"/>
        <end position="647"/>
    </location>
</feature>
<evidence type="ECO:0000256" key="2">
    <source>
        <dbReference type="ARBA" id="ARBA00007261"/>
    </source>
</evidence>
<sequence length="933" mass="101596">MRLRTTSYLIAAALGSLALYPAAWAQTSAAPAAAAAPAPQAQKTQKHAAVEGITEYRLTNGLRVLLAPDASKPTTTVNITYLVGSRHENYGETGMAHLLEHMVFKGTPTRGNIMQELGKRGMQFNGTTFYDRTNYFETFPASDENLTWALEMEADRMVNSHVARKDLETEFSVVRNEMESGENNPQRSLWQAMAAAAYDWHNYGKSTIGARSDVEGVKIENLQAFYRAHYQPDNAVLLVSGKFDAAKTLAQIEQVFGAIPRPARQLQPTYTLDPVQNGAREVSVNRVGDTQLAAVLYHTPAASHADSAAVAALAEILGNSPNGRLHKLLVEGKKAVSVAPWNFELAEPGYLLFMAELGKEQKLPEARKALQEALENIKKNPITEAELKRAKASWLSDFDKTLNDPQRLGVQLSESIASGDWRLFFLARDRMEALSIKDVQRVAENYFKESNRTYGQFVPTKAPDRAVLPAPVDVAKLVEGYQGRAAVAEGENFDVSPANIDKRTVRSALPNGMKLALTAKKTRGETVHGVLRLDFGDAKSLFGQASTSGLTSDLLSRGTAKLSRAELAAKLDELKARLTVSGSGQSVNVQFDTVRKNLPALLELLRDVLRTPSFPAQEFELAVKENLTAIDAQRSEPQALASQALAKARDAYPKGDVRAFQSFDESAAQLKALKLEDVKRFWSQFYGADNAKLALVGDFDNAEVQAQLKTLFGDWKSKSKYARLSSEAAQIKPGAILLETPDKANAFYIALLPLTLKDDAPDYVPLSIVNKVLGGGVKSRLLDRLRQKEGISYGAGSQLSAGSFEPVGAELLFAIYAPQNLERLKTGVAEELNRLVKDGISEAELLDAKKALLEQSKIGRAQDAALAGGLVGQLHTGRTMAFSAEREAQIEKVTLDEVNQTLRRAIKPAQFLHIYAGDFAGAAKKAAEAAAAK</sequence>
<feature type="domain" description="Peptidase M16 N-terminal" evidence="5">
    <location>
        <begin position="63"/>
        <end position="209"/>
    </location>
</feature>
<dbReference type="Pfam" id="PF00675">
    <property type="entry name" value="Peptidase_M16"/>
    <property type="match status" value="2"/>
</dbReference>
<dbReference type="EC" id="3.4.24.-" evidence="7"/>
<dbReference type="GO" id="GO:0006508">
    <property type="term" value="P:proteolysis"/>
    <property type="evidence" value="ECO:0007669"/>
    <property type="project" value="UniProtKB-KW"/>
</dbReference>
<reference evidence="7 8" key="1">
    <citation type="submission" date="2020-08" db="EMBL/GenBank/DDBJ databases">
        <title>Functional genomics of gut bacteria from endangered species of beetles.</title>
        <authorList>
            <person name="Carlos-Shanley C."/>
        </authorList>
    </citation>
    <scope>NUCLEOTIDE SEQUENCE [LARGE SCALE GENOMIC DNA]</scope>
    <source>
        <strain evidence="7 8">S00239</strain>
    </source>
</reference>
<dbReference type="Gene3D" id="3.30.830.10">
    <property type="entry name" value="Metalloenzyme, LuxS/M16 peptidase-like"/>
    <property type="match status" value="4"/>
</dbReference>
<keyword evidence="7" id="KW-0378">Hydrolase</keyword>
<dbReference type="GO" id="GO:0046872">
    <property type="term" value="F:metal ion binding"/>
    <property type="evidence" value="ECO:0007669"/>
    <property type="project" value="InterPro"/>
</dbReference>
<feature type="domain" description="Peptidase M16 C-terminal" evidence="6">
    <location>
        <begin position="218"/>
        <end position="392"/>
    </location>
</feature>
<feature type="chain" id="PRO_5032359708" evidence="4">
    <location>
        <begin position="26"/>
        <end position="933"/>
    </location>
</feature>
<dbReference type="InterPro" id="IPR011765">
    <property type="entry name" value="Pept_M16_N"/>
</dbReference>